<name>A0A2P2E0U2_9LEPT</name>
<evidence type="ECO:0000313" key="3">
    <source>
        <dbReference type="Proteomes" id="UP000245133"/>
    </source>
</evidence>
<dbReference type="HAMAP" id="MF_01503">
    <property type="entry name" value="RemA"/>
    <property type="match status" value="1"/>
</dbReference>
<dbReference type="OrthoDB" id="5432174at2"/>
<comment type="caution">
    <text evidence="2">The sequence shown here is derived from an EMBL/GenBank/DDBJ whole genome shotgun (WGS) entry which is preliminary data.</text>
</comment>
<reference evidence="2 3" key="1">
    <citation type="submission" date="2018-02" db="EMBL/GenBank/DDBJ databases">
        <title>Novel Leptospira species isolated from soil and water in Japan.</title>
        <authorList>
            <person name="Nakao R."/>
            <person name="Masuzawa T."/>
        </authorList>
    </citation>
    <scope>NUCLEOTIDE SEQUENCE [LARGE SCALE GENOMIC DNA]</scope>
    <source>
        <strain evidence="2 3">YH101</strain>
    </source>
</reference>
<dbReference type="NCBIfam" id="NF003315">
    <property type="entry name" value="PRK04323.1"/>
    <property type="match status" value="1"/>
</dbReference>
<proteinExistence type="inferred from homology"/>
<protein>
    <recommendedName>
        <fullName evidence="1">Putative regulatory protein LPTSP4_20330</fullName>
    </recommendedName>
</protein>
<dbReference type="RefSeq" id="WP_108976429.1">
    <property type="nucleotide sequence ID" value="NZ_BFBB01000005.1"/>
</dbReference>
<dbReference type="InterPro" id="IPR007169">
    <property type="entry name" value="RemA-like"/>
</dbReference>
<accession>A0A2P2E0U2</accession>
<gene>
    <name evidence="2" type="ORF">LPTSP4_20330</name>
</gene>
<dbReference type="PANTHER" id="PTHR38449:SF1">
    <property type="entry name" value="REGULATORY PROTEIN SSL2874-RELATED"/>
    <property type="match status" value="1"/>
</dbReference>
<dbReference type="AlphaFoldDB" id="A0A2P2E0U2"/>
<evidence type="ECO:0000313" key="2">
    <source>
        <dbReference type="EMBL" id="GBF50507.1"/>
    </source>
</evidence>
<dbReference type="Pfam" id="PF04025">
    <property type="entry name" value="RemA-like"/>
    <property type="match status" value="1"/>
</dbReference>
<evidence type="ECO:0000256" key="1">
    <source>
        <dbReference type="HAMAP-Rule" id="MF_01503"/>
    </source>
</evidence>
<dbReference type="PANTHER" id="PTHR38449">
    <property type="entry name" value="REGULATORY PROTEIN TM_1690-RELATED"/>
    <property type="match status" value="1"/>
</dbReference>
<keyword evidence="3" id="KW-1185">Reference proteome</keyword>
<sequence>MSSFPILNVGFSNVVFQDRILVILQSESAGAKRLRSEAKDSNRLIDATQGRKTRSLLVLHTGHVVLSALRPESLTRRIEGSDNSIDVEEEDFDD</sequence>
<comment type="similarity">
    <text evidence="1">Belongs to the RemA family.</text>
</comment>
<dbReference type="EMBL" id="BFBB01000005">
    <property type="protein sequence ID" value="GBF50507.1"/>
    <property type="molecule type" value="Genomic_DNA"/>
</dbReference>
<organism evidence="2 3">
    <name type="scientific">Leptospira ryugenii</name>
    <dbReference type="NCBI Taxonomy" id="1917863"/>
    <lineage>
        <taxon>Bacteria</taxon>
        <taxon>Pseudomonadati</taxon>
        <taxon>Spirochaetota</taxon>
        <taxon>Spirochaetia</taxon>
        <taxon>Leptospirales</taxon>
        <taxon>Leptospiraceae</taxon>
        <taxon>Leptospira</taxon>
    </lineage>
</organism>
<dbReference type="Proteomes" id="UP000245133">
    <property type="component" value="Unassembled WGS sequence"/>
</dbReference>